<feature type="compositionally biased region" description="Polar residues" evidence="1">
    <location>
        <begin position="199"/>
        <end position="213"/>
    </location>
</feature>
<protein>
    <submittedName>
        <fullName evidence="3">Uncharacterized protein</fullName>
    </submittedName>
</protein>
<feature type="transmembrane region" description="Helical" evidence="2">
    <location>
        <begin position="503"/>
        <end position="522"/>
    </location>
</feature>
<evidence type="ECO:0000313" key="4">
    <source>
        <dbReference type="Proteomes" id="UP000567179"/>
    </source>
</evidence>
<gene>
    <name evidence="3" type="ORF">D9619_010201</name>
</gene>
<feature type="region of interest" description="Disordered" evidence="1">
    <location>
        <begin position="30"/>
        <end position="186"/>
    </location>
</feature>
<feature type="compositionally biased region" description="Pro residues" evidence="1">
    <location>
        <begin position="116"/>
        <end position="128"/>
    </location>
</feature>
<feature type="transmembrane region" description="Helical" evidence="2">
    <location>
        <begin position="472"/>
        <end position="491"/>
    </location>
</feature>
<name>A0A8H5AS92_9AGAR</name>
<feature type="compositionally biased region" description="Low complexity" evidence="1">
    <location>
        <begin position="129"/>
        <end position="139"/>
    </location>
</feature>
<dbReference type="AlphaFoldDB" id="A0A8H5AS92"/>
<feature type="transmembrane region" description="Helical" evidence="2">
    <location>
        <begin position="551"/>
        <end position="577"/>
    </location>
</feature>
<feature type="compositionally biased region" description="Pro residues" evidence="1">
    <location>
        <begin position="49"/>
        <end position="63"/>
    </location>
</feature>
<feature type="compositionally biased region" description="Polar residues" evidence="1">
    <location>
        <begin position="927"/>
        <end position="939"/>
    </location>
</feature>
<accession>A0A8H5AS92</accession>
<keyword evidence="2" id="KW-1133">Transmembrane helix</keyword>
<keyword evidence="2" id="KW-0812">Transmembrane</keyword>
<organism evidence="3 4">
    <name type="scientific">Psilocybe cf. subviscida</name>
    <dbReference type="NCBI Taxonomy" id="2480587"/>
    <lineage>
        <taxon>Eukaryota</taxon>
        <taxon>Fungi</taxon>
        <taxon>Dikarya</taxon>
        <taxon>Basidiomycota</taxon>
        <taxon>Agaricomycotina</taxon>
        <taxon>Agaricomycetes</taxon>
        <taxon>Agaricomycetidae</taxon>
        <taxon>Agaricales</taxon>
        <taxon>Agaricineae</taxon>
        <taxon>Strophariaceae</taxon>
        <taxon>Psilocybe</taxon>
    </lineage>
</organism>
<feature type="compositionally biased region" description="Low complexity" evidence="1">
    <location>
        <begin position="87"/>
        <end position="106"/>
    </location>
</feature>
<evidence type="ECO:0000256" key="2">
    <source>
        <dbReference type="SAM" id="Phobius"/>
    </source>
</evidence>
<proteinExistence type="predicted"/>
<feature type="compositionally biased region" description="Basic and acidic residues" evidence="1">
    <location>
        <begin position="70"/>
        <end position="86"/>
    </location>
</feature>
<feature type="compositionally biased region" description="Polar residues" evidence="1">
    <location>
        <begin position="243"/>
        <end position="257"/>
    </location>
</feature>
<reference evidence="3 4" key="1">
    <citation type="journal article" date="2020" name="ISME J.">
        <title>Uncovering the hidden diversity of litter-decomposition mechanisms in mushroom-forming fungi.</title>
        <authorList>
            <person name="Floudas D."/>
            <person name="Bentzer J."/>
            <person name="Ahren D."/>
            <person name="Johansson T."/>
            <person name="Persson P."/>
            <person name="Tunlid A."/>
        </authorList>
    </citation>
    <scope>NUCLEOTIDE SEQUENCE [LARGE SCALE GENOMIC DNA]</scope>
    <source>
        <strain evidence="3 4">CBS 101986</strain>
    </source>
</reference>
<feature type="transmembrane region" description="Helical" evidence="2">
    <location>
        <begin position="387"/>
        <end position="403"/>
    </location>
</feature>
<feature type="region of interest" description="Disordered" evidence="1">
    <location>
        <begin position="276"/>
        <end position="298"/>
    </location>
</feature>
<keyword evidence="4" id="KW-1185">Reference proteome</keyword>
<comment type="caution">
    <text evidence="3">The sequence shown here is derived from an EMBL/GenBank/DDBJ whole genome shotgun (WGS) entry which is preliminary data.</text>
</comment>
<feature type="compositionally biased region" description="Acidic residues" evidence="1">
    <location>
        <begin position="907"/>
        <end position="920"/>
    </location>
</feature>
<evidence type="ECO:0000256" key="1">
    <source>
        <dbReference type="SAM" id="MobiDB-lite"/>
    </source>
</evidence>
<dbReference type="OrthoDB" id="3062801at2759"/>
<feature type="transmembrane region" description="Helical" evidence="2">
    <location>
        <begin position="597"/>
        <end position="619"/>
    </location>
</feature>
<feature type="region of interest" description="Disordered" evidence="1">
    <location>
        <begin position="720"/>
        <end position="773"/>
    </location>
</feature>
<feature type="region of interest" description="Disordered" evidence="1">
    <location>
        <begin position="878"/>
        <end position="971"/>
    </location>
</feature>
<feature type="compositionally biased region" description="Low complexity" evidence="1">
    <location>
        <begin position="154"/>
        <end position="170"/>
    </location>
</feature>
<sequence length="971" mass="108751">MEYRTFAPKDPFKPSLHYSLRNIFLGRKISTNHPPQLSRIPYPGLDIDSPPPRMEIFPLPKPHLNPSVQDLKDVPRKEEPPTDREPSISLKPSRRSPLSPVSLPSPHRFDSARPLPTSPSCPPTPPLPSDSSSYTTESSALYFSSHHSDDDTLRSFSEFSSEISPSPRSIYGSSQEEGSTPEGPVIMLKTTSDNFVAPSITSQEFQRSPSGSFHFQRRDRDEYPASVNDEGMGITGQELHESPSGSLHSLGHNSASSAPILAPDIPVDERSLLNPKTEENRSFDDIPPPMSPIKTVTDRTMSPVMRWRVKPFRPLPPVQTKRESEKNDVVSDILPVSSLHYAPSTPSSKTNVDVEIVSIPSGCDENTMFGIPSYALAFILDTIPRQLYHYFLLFLPSLYYSRVSRIFMDSQLSVYEIDKCILDEALERHRFNMPMWRPVKWRKRHVDIWSPYDDLEESWQALTDSFMREWNTLNIISGLLLTAIITILQIGNAGKDPLIRHTALLSMICALMSLLYGCMYVIRFGTMQKTYKGAEWAYEADKPRTAIFWNVWVMLAMPAIWLGWAILMFMVCIGSFIWRTGTTFDDNLAPQTPHQVIPARVVVSFILAMGVIYFTLIIATLREYGDVMDTAWTNRISGWVEVYYEHQRMQELRLESMRDVMHEVRQEPPSPVMQQVIHIPEREYFMDRPSPTFMRTHAEYAPPPPIPLFDPPPHPIHSVYVSGGLFGPRSPGGTRNSSPSPSGPRPRASMDSKTSQGSKSPSSPRVPSSWSPPVLSIAQPSFAENYFPRASHYTIAPPISPMSAYPYPPELSGVGSSLSLHDHRINTLNVIAPQEAGQASQPALGSRFSSLIPGNDEGPPRSQILGIIRQHLPLAAGSSTMPHRAQDTPIIPEIPEPQHSGAIHDLDGEENMITEPEDVQDVEHPSQQELSQVRSTTTPSDKEHAPGDEPADDTSARPRDERDDNENGEQS</sequence>
<dbReference type="Proteomes" id="UP000567179">
    <property type="component" value="Unassembled WGS sequence"/>
</dbReference>
<keyword evidence="2" id="KW-0472">Membrane</keyword>
<feature type="compositionally biased region" description="Low complexity" evidence="1">
    <location>
        <begin position="727"/>
        <end position="773"/>
    </location>
</feature>
<evidence type="ECO:0000313" key="3">
    <source>
        <dbReference type="EMBL" id="KAF5309945.1"/>
    </source>
</evidence>
<feature type="region of interest" description="Disordered" evidence="1">
    <location>
        <begin position="199"/>
        <end position="264"/>
    </location>
</feature>
<dbReference type="EMBL" id="JAACJJ010000058">
    <property type="protein sequence ID" value="KAF5309945.1"/>
    <property type="molecule type" value="Genomic_DNA"/>
</dbReference>